<gene>
    <name evidence="3" type="ORF">BN1080_01125</name>
</gene>
<dbReference type="EMBL" id="CCXS01000001">
    <property type="protein sequence ID" value="CEG22203.1"/>
    <property type="molecule type" value="Genomic_DNA"/>
</dbReference>
<feature type="region of interest" description="Disordered" evidence="1">
    <location>
        <begin position="118"/>
        <end position="267"/>
    </location>
</feature>
<dbReference type="Proteomes" id="UP000043699">
    <property type="component" value="Unassembled WGS sequence"/>
</dbReference>
<keyword evidence="4" id="KW-1185">Reference proteome</keyword>
<feature type="compositionally biased region" description="Basic and acidic residues" evidence="1">
    <location>
        <begin position="147"/>
        <end position="158"/>
    </location>
</feature>
<organism evidence="3 4">
    <name type="scientific">Planococcus massiliensis</name>
    <dbReference type="NCBI Taxonomy" id="1499687"/>
    <lineage>
        <taxon>Bacteria</taxon>
        <taxon>Bacillati</taxon>
        <taxon>Bacillota</taxon>
        <taxon>Bacilli</taxon>
        <taxon>Bacillales</taxon>
        <taxon>Caryophanaceae</taxon>
        <taxon>Planococcus</taxon>
    </lineage>
</organism>
<evidence type="ECO:0000256" key="1">
    <source>
        <dbReference type="SAM" id="MobiDB-lite"/>
    </source>
</evidence>
<dbReference type="STRING" id="1499687.BN1080_01125"/>
<evidence type="ECO:0000259" key="2">
    <source>
        <dbReference type="Pfam" id="PF11181"/>
    </source>
</evidence>
<name>A0A098EIU9_9BACL</name>
<proteinExistence type="predicted"/>
<reference evidence="3 4" key="1">
    <citation type="submission" date="2014-09" db="EMBL/GenBank/DDBJ databases">
        <authorList>
            <person name="Urmite Genomes Urmite Genomes"/>
        </authorList>
    </citation>
    <scope>NUCLEOTIDE SEQUENCE [LARGE SCALE GENOMIC DNA]</scope>
    <source>
        <strain evidence="3 4">ES2</strain>
    </source>
</reference>
<dbReference type="RefSeq" id="WP_052650920.1">
    <property type="nucleotide sequence ID" value="NZ_CCXS01000001.1"/>
</dbReference>
<evidence type="ECO:0000313" key="4">
    <source>
        <dbReference type="Proteomes" id="UP000043699"/>
    </source>
</evidence>
<sequence>MEPTNREFIVLYSQEEMRSKIEELKSQGYREEDFHVLVDDGAVLNAEDTSRIDVHETGTLGNTFKTMFTGKDAVREQLKKMELEEWQVDRYAEDLENGAILLYMDKSLAKGDRNTMAFNEKENHGKDEIYTSEVSREEQYGVPGYQDEAKDSRVKGENIHPTTGSETADESKPKEKLMEHEPGIASGEGSGLLDQQDGVNRREDEQSPGVDPNLGPAPFGRDSEEEHLLNDTPRRDDYEHEQNPRDGRKLHEDVEKKTGTPPTPRLF</sequence>
<feature type="domain" description="General stress protein 17M-like" evidence="2">
    <location>
        <begin position="11"/>
        <end position="98"/>
    </location>
</feature>
<dbReference type="InterPro" id="IPR025889">
    <property type="entry name" value="GSP17M-like_dom"/>
</dbReference>
<feature type="compositionally biased region" description="Basic and acidic residues" evidence="1">
    <location>
        <begin position="221"/>
        <end position="258"/>
    </location>
</feature>
<accession>A0A098EIU9</accession>
<dbReference type="AlphaFoldDB" id="A0A098EIU9"/>
<dbReference type="OrthoDB" id="2678178at2"/>
<dbReference type="Pfam" id="PF11181">
    <property type="entry name" value="YflT"/>
    <property type="match status" value="1"/>
</dbReference>
<feature type="compositionally biased region" description="Basic and acidic residues" evidence="1">
    <location>
        <begin position="169"/>
        <end position="182"/>
    </location>
</feature>
<evidence type="ECO:0000313" key="3">
    <source>
        <dbReference type="EMBL" id="CEG22203.1"/>
    </source>
</evidence>
<feature type="compositionally biased region" description="Basic and acidic residues" evidence="1">
    <location>
        <begin position="118"/>
        <end position="139"/>
    </location>
</feature>
<protein>
    <submittedName>
        <fullName evidence="3">Heat induced stress protein YflT</fullName>
    </submittedName>
</protein>